<evidence type="ECO:0000256" key="2">
    <source>
        <dbReference type="ARBA" id="ARBA00023002"/>
    </source>
</evidence>
<dbReference type="PANTHER" id="PTHR42760">
    <property type="entry name" value="SHORT-CHAIN DEHYDROGENASES/REDUCTASES FAMILY MEMBER"/>
    <property type="match status" value="1"/>
</dbReference>
<accession>A0A345UMF7</accession>
<dbReference type="FunFam" id="3.40.50.720:FF:000084">
    <property type="entry name" value="Short-chain dehydrogenase reductase"/>
    <property type="match status" value="1"/>
</dbReference>
<organism evidence="3 4">
    <name type="scientific">Cyclonatronum proteinivorum</name>
    <dbReference type="NCBI Taxonomy" id="1457365"/>
    <lineage>
        <taxon>Bacteria</taxon>
        <taxon>Pseudomonadati</taxon>
        <taxon>Balneolota</taxon>
        <taxon>Balneolia</taxon>
        <taxon>Balneolales</taxon>
        <taxon>Cyclonatronaceae</taxon>
        <taxon>Cyclonatronum</taxon>
    </lineage>
</organism>
<name>A0A345UMF7_9BACT</name>
<dbReference type="KEGG" id="cprv:CYPRO_2417"/>
<dbReference type="PANTHER" id="PTHR42760:SF133">
    <property type="entry name" value="3-OXOACYL-[ACYL-CARRIER-PROTEIN] REDUCTASE"/>
    <property type="match status" value="1"/>
</dbReference>
<dbReference type="InterPro" id="IPR002347">
    <property type="entry name" value="SDR_fam"/>
</dbReference>
<dbReference type="Pfam" id="PF13561">
    <property type="entry name" value="adh_short_C2"/>
    <property type="match status" value="1"/>
</dbReference>
<dbReference type="GO" id="GO:0016616">
    <property type="term" value="F:oxidoreductase activity, acting on the CH-OH group of donors, NAD or NADP as acceptor"/>
    <property type="evidence" value="ECO:0007669"/>
    <property type="project" value="TreeGrafter"/>
</dbReference>
<comment type="similarity">
    <text evidence="1">Belongs to the short-chain dehydrogenases/reductases (SDR) family.</text>
</comment>
<dbReference type="Proteomes" id="UP000254808">
    <property type="component" value="Chromosome"/>
</dbReference>
<protein>
    <submittedName>
        <fullName evidence="3">NAD(P)-dependent dehydrogenase, short-chain alcohol dehydrogenase family</fullName>
    </submittedName>
</protein>
<sequence>MIEQRFGLHNKTILITGASSGIGRACAIACSEAGARIILIGRNEERLEETRSSLTKHTQDHISISLDLTDYVKVDECMKELENQGIKIDGFLHSAGISTTLPLRNIKPEALTEMLNTNVVSAIHMAKWVSRKKMVPEEGQSIVLISSVMGSLGEAGKTMYSSSKGALLAASRSMAVELATKRIRVNCISPGVVVTPMSEQAVYSKNEAARERIESMHPLGLGHPDDVAAAVLYLLSPGARWVTGINLVVDGGYSV</sequence>
<dbReference type="AlphaFoldDB" id="A0A345UMF7"/>
<dbReference type="PRINTS" id="PR00081">
    <property type="entry name" value="GDHRDH"/>
</dbReference>
<evidence type="ECO:0000313" key="4">
    <source>
        <dbReference type="Proteomes" id="UP000254808"/>
    </source>
</evidence>
<gene>
    <name evidence="3" type="ORF">CYPRO_2417</name>
</gene>
<proteinExistence type="inferred from homology"/>
<reference evidence="3 4" key="1">
    <citation type="submission" date="2018-03" db="EMBL/GenBank/DDBJ databases">
        <title>Phenotypic and genomic properties of Cyclonatronum proteinivorum gen. nov., sp. nov., a haloalkaliphilic bacteroidete from soda lakes possessing Na+-translocating rhodopsin.</title>
        <authorList>
            <person name="Toshchakov S.V."/>
            <person name="Korzhenkov A."/>
            <person name="Samarov N.I."/>
            <person name="Kublanov I.V."/>
            <person name="Muntyan M.S."/>
            <person name="Sorokin D.Y."/>
        </authorList>
    </citation>
    <scope>NUCLEOTIDE SEQUENCE [LARGE SCALE GENOMIC DNA]</scope>
    <source>
        <strain evidence="3 4">Omega</strain>
    </source>
</reference>
<keyword evidence="4" id="KW-1185">Reference proteome</keyword>
<dbReference type="EMBL" id="CP027806">
    <property type="protein sequence ID" value="AXJ01659.1"/>
    <property type="molecule type" value="Genomic_DNA"/>
</dbReference>
<evidence type="ECO:0000256" key="1">
    <source>
        <dbReference type="ARBA" id="ARBA00006484"/>
    </source>
</evidence>
<keyword evidence="2" id="KW-0560">Oxidoreductase</keyword>
<dbReference type="GO" id="GO:0048038">
    <property type="term" value="F:quinone binding"/>
    <property type="evidence" value="ECO:0007669"/>
    <property type="project" value="TreeGrafter"/>
</dbReference>
<dbReference type="Gene3D" id="3.40.50.720">
    <property type="entry name" value="NAD(P)-binding Rossmann-like Domain"/>
    <property type="match status" value="1"/>
</dbReference>
<dbReference type="GO" id="GO:0006633">
    <property type="term" value="P:fatty acid biosynthetic process"/>
    <property type="evidence" value="ECO:0007669"/>
    <property type="project" value="TreeGrafter"/>
</dbReference>
<evidence type="ECO:0000313" key="3">
    <source>
        <dbReference type="EMBL" id="AXJ01659.1"/>
    </source>
</evidence>
<dbReference type="CDD" id="cd05233">
    <property type="entry name" value="SDR_c"/>
    <property type="match status" value="1"/>
</dbReference>
<dbReference type="SUPFAM" id="SSF51735">
    <property type="entry name" value="NAD(P)-binding Rossmann-fold domains"/>
    <property type="match status" value="1"/>
</dbReference>
<dbReference type="OrthoDB" id="597477at2"/>
<dbReference type="RefSeq" id="WP_114984824.1">
    <property type="nucleotide sequence ID" value="NZ_CP027806.1"/>
</dbReference>
<dbReference type="InterPro" id="IPR036291">
    <property type="entry name" value="NAD(P)-bd_dom_sf"/>
</dbReference>